<dbReference type="InterPro" id="IPR024079">
    <property type="entry name" value="MetalloPept_cat_dom_sf"/>
</dbReference>
<keyword evidence="13" id="KW-1185">Reference proteome</keyword>
<evidence type="ECO:0000256" key="3">
    <source>
        <dbReference type="ARBA" id="ARBA00007357"/>
    </source>
</evidence>
<dbReference type="GO" id="GO:0005886">
    <property type="term" value="C:plasma membrane"/>
    <property type="evidence" value="ECO:0007669"/>
    <property type="project" value="UniProtKB-SubCell"/>
</dbReference>
<reference evidence="12 13" key="1">
    <citation type="journal article" date="2024" name="BMC Genomics">
        <title>De novo assembly and annotation of Popillia japonica's genome with initial clues to its potential as an invasive pest.</title>
        <authorList>
            <person name="Cucini C."/>
            <person name="Boschi S."/>
            <person name="Funari R."/>
            <person name="Cardaioli E."/>
            <person name="Iannotti N."/>
            <person name="Marturano G."/>
            <person name="Paoli F."/>
            <person name="Bruttini M."/>
            <person name="Carapelli A."/>
            <person name="Frati F."/>
            <person name="Nardi F."/>
        </authorList>
    </citation>
    <scope>NUCLEOTIDE SEQUENCE [LARGE SCALE GENOMIC DNA]</scope>
    <source>
        <strain evidence="12">DMR45628</strain>
    </source>
</reference>
<name>A0AAW1KPP8_POPJA</name>
<dbReference type="InterPro" id="IPR008753">
    <property type="entry name" value="Peptidase_M13_N"/>
</dbReference>
<dbReference type="Gene3D" id="3.40.390.10">
    <property type="entry name" value="Collagenase (Catalytic Domain)"/>
    <property type="match status" value="1"/>
</dbReference>
<dbReference type="InterPro" id="IPR018497">
    <property type="entry name" value="Peptidase_M13_C"/>
</dbReference>
<evidence type="ECO:0000256" key="8">
    <source>
        <dbReference type="ARBA" id="ARBA00023049"/>
    </source>
</evidence>
<dbReference type="InterPro" id="IPR000718">
    <property type="entry name" value="Peptidase_M13"/>
</dbReference>
<dbReference type="Pfam" id="PF01431">
    <property type="entry name" value="Peptidase_M13"/>
    <property type="match status" value="1"/>
</dbReference>
<evidence type="ECO:0000256" key="9">
    <source>
        <dbReference type="SAM" id="Phobius"/>
    </source>
</evidence>
<evidence type="ECO:0000256" key="6">
    <source>
        <dbReference type="ARBA" id="ARBA00022801"/>
    </source>
</evidence>
<comment type="caution">
    <text evidence="12">The sequence shown here is derived from an EMBL/GenBank/DDBJ whole genome shotgun (WGS) entry which is preliminary data.</text>
</comment>
<evidence type="ECO:0000256" key="1">
    <source>
        <dbReference type="ARBA" id="ARBA00001947"/>
    </source>
</evidence>
<dbReference type="EMBL" id="JASPKY010000199">
    <property type="protein sequence ID" value="KAK9721438.1"/>
    <property type="molecule type" value="Genomic_DNA"/>
</dbReference>
<keyword evidence="8" id="KW-0482">Metalloprotease</keyword>
<dbReference type="PRINTS" id="PR00786">
    <property type="entry name" value="NEPRILYSIN"/>
</dbReference>
<comment type="subcellular location">
    <subcellularLocation>
        <location evidence="2">Cell membrane</location>
        <topology evidence="2">Single-pass type II membrane protein</topology>
    </subcellularLocation>
</comment>
<accession>A0AAW1KPP8</accession>
<dbReference type="PANTHER" id="PTHR11733">
    <property type="entry name" value="ZINC METALLOPROTEASE FAMILY M13 NEPRILYSIN-RELATED"/>
    <property type="match status" value="1"/>
</dbReference>
<feature type="domain" description="Peptidase M13 N-terminal" evidence="11">
    <location>
        <begin position="73"/>
        <end position="462"/>
    </location>
</feature>
<comment type="similarity">
    <text evidence="3">Belongs to the peptidase M13 family.</text>
</comment>
<organism evidence="12 13">
    <name type="scientific">Popillia japonica</name>
    <name type="common">Japanese beetle</name>
    <dbReference type="NCBI Taxonomy" id="7064"/>
    <lineage>
        <taxon>Eukaryota</taxon>
        <taxon>Metazoa</taxon>
        <taxon>Ecdysozoa</taxon>
        <taxon>Arthropoda</taxon>
        <taxon>Hexapoda</taxon>
        <taxon>Insecta</taxon>
        <taxon>Pterygota</taxon>
        <taxon>Neoptera</taxon>
        <taxon>Endopterygota</taxon>
        <taxon>Coleoptera</taxon>
        <taxon>Polyphaga</taxon>
        <taxon>Scarabaeiformia</taxon>
        <taxon>Scarabaeidae</taxon>
        <taxon>Rutelinae</taxon>
        <taxon>Popillia</taxon>
    </lineage>
</organism>
<dbReference type="AlphaFoldDB" id="A0AAW1KPP8"/>
<evidence type="ECO:0000256" key="7">
    <source>
        <dbReference type="ARBA" id="ARBA00022833"/>
    </source>
</evidence>
<dbReference type="PROSITE" id="PS51885">
    <property type="entry name" value="NEPRILYSIN"/>
    <property type="match status" value="1"/>
</dbReference>
<dbReference type="GO" id="GO:0016485">
    <property type="term" value="P:protein processing"/>
    <property type="evidence" value="ECO:0007669"/>
    <property type="project" value="TreeGrafter"/>
</dbReference>
<keyword evidence="9" id="KW-0812">Transmembrane</keyword>
<gene>
    <name evidence="12" type="ORF">QE152_g21561</name>
</gene>
<dbReference type="SUPFAM" id="SSF55486">
    <property type="entry name" value="Metalloproteases ('zincins'), catalytic domain"/>
    <property type="match status" value="1"/>
</dbReference>
<protein>
    <submittedName>
        <fullName evidence="12">Peptidase family M13</fullName>
    </submittedName>
</protein>
<comment type="cofactor">
    <cofactor evidence="1">
        <name>Zn(2+)</name>
        <dbReference type="ChEBI" id="CHEBI:29105"/>
    </cofactor>
</comment>
<evidence type="ECO:0000313" key="12">
    <source>
        <dbReference type="EMBL" id="KAK9721438.1"/>
    </source>
</evidence>
<proteinExistence type="inferred from homology"/>
<keyword evidence="6" id="KW-0378">Hydrolase</keyword>
<keyword evidence="5" id="KW-0479">Metal-binding</keyword>
<dbReference type="GO" id="GO:0004222">
    <property type="term" value="F:metalloendopeptidase activity"/>
    <property type="evidence" value="ECO:0007669"/>
    <property type="project" value="InterPro"/>
</dbReference>
<keyword evidence="7" id="KW-0862">Zinc</keyword>
<dbReference type="PANTHER" id="PTHR11733:SF224">
    <property type="entry name" value="NEPRILYSIN-2"/>
    <property type="match status" value="1"/>
</dbReference>
<dbReference type="Pfam" id="PF05649">
    <property type="entry name" value="Peptidase_M13_N"/>
    <property type="match status" value="1"/>
</dbReference>
<dbReference type="Proteomes" id="UP001458880">
    <property type="component" value="Unassembled WGS sequence"/>
</dbReference>
<dbReference type="InterPro" id="IPR042089">
    <property type="entry name" value="Peptidase_M13_dom_2"/>
</dbReference>
<evidence type="ECO:0000313" key="13">
    <source>
        <dbReference type="Proteomes" id="UP001458880"/>
    </source>
</evidence>
<dbReference type="GO" id="GO:0046872">
    <property type="term" value="F:metal ion binding"/>
    <property type="evidence" value="ECO:0007669"/>
    <property type="project" value="UniProtKB-KW"/>
</dbReference>
<keyword evidence="9" id="KW-0472">Membrane</keyword>
<evidence type="ECO:0000259" key="11">
    <source>
        <dbReference type="Pfam" id="PF05649"/>
    </source>
</evidence>
<evidence type="ECO:0000256" key="4">
    <source>
        <dbReference type="ARBA" id="ARBA00022670"/>
    </source>
</evidence>
<feature type="transmembrane region" description="Helical" evidence="9">
    <location>
        <begin position="20"/>
        <end position="40"/>
    </location>
</feature>
<evidence type="ECO:0000256" key="2">
    <source>
        <dbReference type="ARBA" id="ARBA00004401"/>
    </source>
</evidence>
<keyword evidence="9" id="KW-1133">Transmembrane helix</keyword>
<feature type="domain" description="Peptidase M13 C-terminal" evidence="10">
    <location>
        <begin position="523"/>
        <end position="728"/>
    </location>
</feature>
<evidence type="ECO:0000256" key="5">
    <source>
        <dbReference type="ARBA" id="ARBA00022723"/>
    </source>
</evidence>
<dbReference type="Gene3D" id="1.10.1380.10">
    <property type="entry name" value="Neutral endopeptidase , domain2"/>
    <property type="match status" value="1"/>
</dbReference>
<dbReference type="CDD" id="cd08662">
    <property type="entry name" value="M13"/>
    <property type="match status" value="1"/>
</dbReference>
<keyword evidence="4" id="KW-0645">Protease</keyword>
<evidence type="ECO:0000259" key="10">
    <source>
        <dbReference type="Pfam" id="PF01431"/>
    </source>
</evidence>
<sequence>MERNSERWRQRKRRVRTLTIAVGLIIITSIILAIALGVIYCGSEETKEEICVTSECIHTASNILKWIDNTVDPCDDFYDFACGNFIKESKIADDETTVSTSSVSDDLVLEQLRALIEQPTQGNEAKPFALIKNLYKACMNKTRIEEIGLEEVKQLLTYFGGWPVIEGSKWDADSFDWKQAVFKFEKTGFYADYLLSITVDVDEKNSSKRVLNIDQPFLVLSREFLLEGIENKFVQAYHAYMRDIAIVFGAEKGSAFNEMLSAVNFEIKLANISYSLEEARDSIALYNPMTIKELSAKFTTIPWLQYINELLSPHVTVTEDEVVNVNSLKYLKAFEELMLTTDKRIQANYLLWRAVSYSMTYLPDQVRNRRLQYDTVITGETELLPRWKDCITHCTSSLNIAANALYVRKYFNERARKSAQELVHNIKTEFKKTLKHVDWMDDTTREHALNKADMMVEYIGYPNELLDDIKLEEYYQGLIVNEASYFKSALNVSLFSNQLSFRKLHQPVNKTDWSTHSEASAVNAFYSPNENSIQFPAGILQGVYFNQDRPNYMNYGGIGFIIGHEITHGFDDDGRKYDVEGNLADWWIQETETAFIKKAQCIVEQYGNYTVPEIGQKLNGIRSQGENIADNGGLKQAYLAYNTLIESQGEEAKLPGLDFTGRQLFWISSANIWCAKTRPEILNQRLAEDFHSPEKFRVLGSLQNSEQFAEDFNCKEGSSMNPIRKCHLW</sequence>